<organism evidence="2 3">
    <name type="scientific">Streptomyces aureoversilis</name>
    <dbReference type="NCBI Taxonomy" id="67277"/>
    <lineage>
        <taxon>Bacteria</taxon>
        <taxon>Bacillati</taxon>
        <taxon>Actinomycetota</taxon>
        <taxon>Actinomycetes</taxon>
        <taxon>Kitasatosporales</taxon>
        <taxon>Streptomycetaceae</taxon>
        <taxon>Streptomyces</taxon>
    </lineage>
</organism>
<comment type="caution">
    <text evidence="2">The sequence shown here is derived from an EMBL/GenBank/DDBJ whole genome shotgun (WGS) entry which is preliminary data.</text>
</comment>
<keyword evidence="1" id="KW-0812">Transmembrane</keyword>
<sequence>MAAGRRAPRAGPLPAARYARCVDPKTRNRIMTAALAAMLVVVAVVAAVK</sequence>
<evidence type="ECO:0000256" key="1">
    <source>
        <dbReference type="SAM" id="Phobius"/>
    </source>
</evidence>
<name>A0ABV9ZZB4_9ACTN</name>
<dbReference type="Proteomes" id="UP001596222">
    <property type="component" value="Unassembled WGS sequence"/>
</dbReference>
<accession>A0ABV9ZZB4</accession>
<keyword evidence="1" id="KW-0472">Membrane</keyword>
<evidence type="ECO:0000313" key="2">
    <source>
        <dbReference type="EMBL" id="MFC5145560.1"/>
    </source>
</evidence>
<keyword evidence="3" id="KW-1185">Reference proteome</keyword>
<feature type="transmembrane region" description="Helical" evidence="1">
    <location>
        <begin position="30"/>
        <end position="48"/>
    </location>
</feature>
<proteinExistence type="predicted"/>
<reference evidence="3" key="1">
    <citation type="journal article" date="2019" name="Int. J. Syst. Evol. Microbiol.">
        <title>The Global Catalogue of Microorganisms (GCM) 10K type strain sequencing project: providing services to taxonomists for standard genome sequencing and annotation.</title>
        <authorList>
            <consortium name="The Broad Institute Genomics Platform"/>
            <consortium name="The Broad Institute Genome Sequencing Center for Infectious Disease"/>
            <person name="Wu L."/>
            <person name="Ma J."/>
        </authorList>
    </citation>
    <scope>NUCLEOTIDE SEQUENCE [LARGE SCALE GENOMIC DNA]</scope>
    <source>
        <strain evidence="3">CGMCC 4.1641</strain>
    </source>
</reference>
<gene>
    <name evidence="2" type="ORF">ACFPP6_12910</name>
</gene>
<protein>
    <submittedName>
        <fullName evidence="2">Uncharacterized protein</fullName>
    </submittedName>
</protein>
<dbReference type="EMBL" id="JBHSKJ010000006">
    <property type="protein sequence ID" value="MFC5145560.1"/>
    <property type="molecule type" value="Genomic_DNA"/>
</dbReference>
<keyword evidence="1" id="KW-1133">Transmembrane helix</keyword>
<evidence type="ECO:0000313" key="3">
    <source>
        <dbReference type="Proteomes" id="UP001596222"/>
    </source>
</evidence>
<dbReference type="RefSeq" id="WP_382040570.1">
    <property type="nucleotide sequence ID" value="NZ_JBHSKJ010000006.1"/>
</dbReference>